<dbReference type="Proteomes" id="UP000249547">
    <property type="component" value="Unassembled WGS sequence"/>
</dbReference>
<evidence type="ECO:0000313" key="4">
    <source>
        <dbReference type="Proteomes" id="UP000249547"/>
    </source>
</evidence>
<gene>
    <name evidence="3" type="ORF">LX64_04741</name>
</gene>
<evidence type="ECO:0000313" key="3">
    <source>
        <dbReference type="EMBL" id="RAI98756.1"/>
    </source>
</evidence>
<dbReference type="EMBL" id="QLLL01000011">
    <property type="protein sequence ID" value="RAI98756.1"/>
    <property type="molecule type" value="Genomic_DNA"/>
</dbReference>
<protein>
    <submittedName>
        <fullName evidence="3">Heat shock protein HslJ</fullName>
    </submittedName>
</protein>
<name>A0A327QAC4_9BACT</name>
<dbReference type="InterPro" id="IPR038670">
    <property type="entry name" value="HslJ-like_sf"/>
</dbReference>
<dbReference type="PROSITE" id="PS51257">
    <property type="entry name" value="PROKAR_LIPOPROTEIN"/>
    <property type="match status" value="1"/>
</dbReference>
<sequence>MKKLLVFYFVCVSTIFLACNNSASTNREDTSLSNVPAATADSSNIPQAAIIEDIHWQLVSLNNEAVSIPTSGKDLFLEFNGTEQRVHGFSGCNIINGGYTKQDNQLSFTQMVSTRMTCPEQGLEDKFITAINSINHYKLDDAGLHLLKGDTTVASFKAVTK</sequence>
<dbReference type="InterPro" id="IPR005184">
    <property type="entry name" value="DUF306_Meta_HslJ"/>
</dbReference>
<dbReference type="InterPro" id="IPR053147">
    <property type="entry name" value="Hsp_HslJ-like"/>
</dbReference>
<keyword evidence="3" id="KW-0346">Stress response</keyword>
<evidence type="ECO:0000259" key="2">
    <source>
        <dbReference type="Pfam" id="PF03724"/>
    </source>
</evidence>
<dbReference type="OrthoDB" id="880459at2"/>
<accession>A0A327QAC4</accession>
<evidence type="ECO:0000256" key="1">
    <source>
        <dbReference type="SAM" id="SignalP"/>
    </source>
</evidence>
<dbReference type="PANTHER" id="PTHR35535">
    <property type="entry name" value="HEAT SHOCK PROTEIN HSLJ"/>
    <property type="match status" value="1"/>
</dbReference>
<dbReference type="RefSeq" id="WP_111600123.1">
    <property type="nucleotide sequence ID" value="NZ_QLLL01000011.1"/>
</dbReference>
<dbReference type="AlphaFoldDB" id="A0A327QAC4"/>
<keyword evidence="4" id="KW-1185">Reference proteome</keyword>
<dbReference type="PANTHER" id="PTHR35535:SF2">
    <property type="entry name" value="DUF306 DOMAIN-CONTAINING PROTEIN"/>
    <property type="match status" value="1"/>
</dbReference>
<proteinExistence type="predicted"/>
<comment type="caution">
    <text evidence="3">The sequence shown here is derived from an EMBL/GenBank/DDBJ whole genome shotgun (WGS) entry which is preliminary data.</text>
</comment>
<dbReference type="Gene3D" id="2.40.128.270">
    <property type="match status" value="1"/>
</dbReference>
<dbReference type="Pfam" id="PF03724">
    <property type="entry name" value="META"/>
    <property type="match status" value="1"/>
</dbReference>
<feature type="signal peptide" evidence="1">
    <location>
        <begin position="1"/>
        <end position="18"/>
    </location>
</feature>
<feature type="domain" description="DUF306" evidence="2">
    <location>
        <begin position="51"/>
        <end position="156"/>
    </location>
</feature>
<keyword evidence="1" id="KW-0732">Signal</keyword>
<reference evidence="3 4" key="1">
    <citation type="submission" date="2018-06" db="EMBL/GenBank/DDBJ databases">
        <title>Genomic Encyclopedia of Archaeal and Bacterial Type Strains, Phase II (KMG-II): from individual species to whole genera.</title>
        <authorList>
            <person name="Goeker M."/>
        </authorList>
    </citation>
    <scope>NUCLEOTIDE SEQUENCE [LARGE SCALE GENOMIC DNA]</scope>
    <source>
        <strain evidence="3 4">DSM 23857</strain>
    </source>
</reference>
<organism evidence="3 4">
    <name type="scientific">Chitinophaga skermanii</name>
    <dbReference type="NCBI Taxonomy" id="331697"/>
    <lineage>
        <taxon>Bacteria</taxon>
        <taxon>Pseudomonadati</taxon>
        <taxon>Bacteroidota</taxon>
        <taxon>Chitinophagia</taxon>
        <taxon>Chitinophagales</taxon>
        <taxon>Chitinophagaceae</taxon>
        <taxon>Chitinophaga</taxon>
    </lineage>
</organism>
<feature type="chain" id="PRO_5016415338" evidence="1">
    <location>
        <begin position="19"/>
        <end position="161"/>
    </location>
</feature>